<dbReference type="AlphaFoldDB" id="A0A5N6NGA9"/>
<evidence type="ECO:0000313" key="2">
    <source>
        <dbReference type="Proteomes" id="UP000326396"/>
    </source>
</evidence>
<protein>
    <submittedName>
        <fullName evidence="1">Uncharacterized protein</fullName>
    </submittedName>
</protein>
<name>A0A5N6NGA9_9ASTR</name>
<comment type="caution">
    <text evidence="1">The sequence shown here is derived from an EMBL/GenBank/DDBJ whole genome shotgun (WGS) entry which is preliminary data.</text>
</comment>
<sequence>MGHVVGQEARLGRLYAIAYWAEGSDWIEGVGVLGQEIGLIKCHGPGSWLVDSTEKGFGTSLALTGSQEGCRFVVRKPCRFVNGSFRVMEGSWEWHSSRVRLRGGFMTTSRFVDDEEGSALVRDIRTVPANPGFGWVVRHEPCNPHHHQPWASCVRRQ</sequence>
<keyword evidence="2" id="KW-1185">Reference proteome</keyword>
<accession>A0A5N6NGA9</accession>
<proteinExistence type="predicted"/>
<evidence type="ECO:0000313" key="1">
    <source>
        <dbReference type="EMBL" id="KAD4585968.1"/>
    </source>
</evidence>
<reference evidence="1 2" key="1">
    <citation type="submission" date="2019-05" db="EMBL/GenBank/DDBJ databases">
        <title>Mikania micrantha, genome provides insights into the molecular mechanism of rapid growth.</title>
        <authorList>
            <person name="Liu B."/>
        </authorList>
    </citation>
    <scope>NUCLEOTIDE SEQUENCE [LARGE SCALE GENOMIC DNA]</scope>
    <source>
        <strain evidence="1">NLD-2019</strain>
        <tissue evidence="1">Leaf</tissue>
    </source>
</reference>
<dbReference type="EMBL" id="SZYD01000012">
    <property type="protein sequence ID" value="KAD4585968.1"/>
    <property type="molecule type" value="Genomic_DNA"/>
</dbReference>
<organism evidence="1 2">
    <name type="scientific">Mikania micrantha</name>
    <name type="common">bitter vine</name>
    <dbReference type="NCBI Taxonomy" id="192012"/>
    <lineage>
        <taxon>Eukaryota</taxon>
        <taxon>Viridiplantae</taxon>
        <taxon>Streptophyta</taxon>
        <taxon>Embryophyta</taxon>
        <taxon>Tracheophyta</taxon>
        <taxon>Spermatophyta</taxon>
        <taxon>Magnoliopsida</taxon>
        <taxon>eudicotyledons</taxon>
        <taxon>Gunneridae</taxon>
        <taxon>Pentapetalae</taxon>
        <taxon>asterids</taxon>
        <taxon>campanulids</taxon>
        <taxon>Asterales</taxon>
        <taxon>Asteraceae</taxon>
        <taxon>Asteroideae</taxon>
        <taxon>Heliantheae alliance</taxon>
        <taxon>Eupatorieae</taxon>
        <taxon>Mikania</taxon>
    </lineage>
</organism>
<dbReference type="Proteomes" id="UP000326396">
    <property type="component" value="Linkage Group LG2"/>
</dbReference>
<gene>
    <name evidence="1" type="ORF">E3N88_23569</name>
</gene>